<keyword evidence="1" id="KW-0808">Transferase</keyword>
<sequence>MISHAGLTYGGIIHKPNEYLEVVESVFHCLLEFLKSNDFLELRVKLPPYFYHTKYTTAQDFLFFINGVNSYKRDINFVVPLNNINLHKSKSKAQKNGTFSSLELKEEDSLDAFWNSVLIPVLKTNYNSTPVHSLEEIKLLKQKFPTNIVQFNAYQGENIVAGMTLFISGKVVKSQYGVVTTVGKKYKALDYIYLELYKKYKELGYLYFDLGTTTTKDGYNSGLTRYKEELGGNPVNLDYYSLKI</sequence>
<dbReference type="Gene3D" id="3.40.630.30">
    <property type="match status" value="1"/>
</dbReference>
<keyword evidence="2" id="KW-1185">Reference proteome</keyword>
<dbReference type="SUPFAM" id="SSF55729">
    <property type="entry name" value="Acyl-CoA N-acyltransferases (Nat)"/>
    <property type="match status" value="1"/>
</dbReference>
<evidence type="ECO:0000313" key="1">
    <source>
        <dbReference type="EMBL" id="MDT0556724.1"/>
    </source>
</evidence>
<dbReference type="EC" id="2.3.1.-" evidence="1"/>
<dbReference type="Proteomes" id="UP001254488">
    <property type="component" value="Unassembled WGS sequence"/>
</dbReference>
<gene>
    <name evidence="1" type="ORF">RM538_11965</name>
</gene>
<proteinExistence type="predicted"/>
<name>A0ABU2YGA5_9FLAO</name>
<reference evidence="1 2" key="1">
    <citation type="submission" date="2023-09" db="EMBL/GenBank/DDBJ databases">
        <authorList>
            <person name="Rey-Velasco X."/>
        </authorList>
    </citation>
    <scope>NUCLEOTIDE SEQUENCE [LARGE SCALE GENOMIC DNA]</scope>
    <source>
        <strain evidence="1 2">W242</strain>
    </source>
</reference>
<comment type="caution">
    <text evidence="1">The sequence shown here is derived from an EMBL/GenBank/DDBJ whole genome shotgun (WGS) entry which is preliminary data.</text>
</comment>
<dbReference type="InterPro" id="IPR016181">
    <property type="entry name" value="Acyl_CoA_acyltransferase"/>
</dbReference>
<dbReference type="RefSeq" id="WP_311333675.1">
    <property type="nucleotide sequence ID" value="NZ_JAVRHZ010000008.1"/>
</dbReference>
<dbReference type="GO" id="GO:0016746">
    <property type="term" value="F:acyltransferase activity"/>
    <property type="evidence" value="ECO:0007669"/>
    <property type="project" value="UniProtKB-KW"/>
</dbReference>
<evidence type="ECO:0000313" key="2">
    <source>
        <dbReference type="Proteomes" id="UP001254488"/>
    </source>
</evidence>
<organism evidence="1 2">
    <name type="scientific">Patiriisocius hiemis</name>
    <dbReference type="NCBI Taxonomy" id="3075604"/>
    <lineage>
        <taxon>Bacteria</taxon>
        <taxon>Pseudomonadati</taxon>
        <taxon>Bacteroidota</taxon>
        <taxon>Flavobacteriia</taxon>
        <taxon>Flavobacteriales</taxon>
        <taxon>Flavobacteriaceae</taxon>
        <taxon>Patiriisocius</taxon>
    </lineage>
</organism>
<dbReference type="EMBL" id="JAVRHZ010000008">
    <property type="protein sequence ID" value="MDT0556724.1"/>
    <property type="molecule type" value="Genomic_DNA"/>
</dbReference>
<protein>
    <submittedName>
        <fullName evidence="1">GNAT family N-acetyltransferase</fullName>
        <ecNumber evidence="1">2.3.1.-</ecNumber>
    </submittedName>
</protein>
<keyword evidence="1" id="KW-0012">Acyltransferase</keyword>
<accession>A0ABU2YGA5</accession>